<keyword evidence="8 12" id="KW-0406">Ion transport</keyword>
<evidence type="ECO:0000256" key="4">
    <source>
        <dbReference type="ARBA" id="ARBA00022547"/>
    </source>
</evidence>
<feature type="transmembrane region" description="Helical" evidence="14">
    <location>
        <begin position="6"/>
        <end position="24"/>
    </location>
</feature>
<keyword evidence="3 12" id="KW-0813">Transport</keyword>
<dbReference type="EMBL" id="KY412176">
    <property type="protein sequence ID" value="AQT00791.1"/>
    <property type="molecule type" value="Genomic_DNA"/>
</dbReference>
<evidence type="ECO:0000256" key="2">
    <source>
        <dbReference type="ARBA" id="ARBA00008892"/>
    </source>
</evidence>
<evidence type="ECO:0000256" key="9">
    <source>
        <dbReference type="ARBA" id="ARBA00023128"/>
    </source>
</evidence>
<keyword evidence="6 12" id="KW-0375">Hydrogen ion transport</keyword>
<evidence type="ECO:0000256" key="12">
    <source>
        <dbReference type="RuleBase" id="RU003661"/>
    </source>
</evidence>
<dbReference type="GO" id="GO:0015078">
    <property type="term" value="F:proton transmembrane transporter activity"/>
    <property type="evidence" value="ECO:0007669"/>
    <property type="project" value="InterPro"/>
</dbReference>
<evidence type="ECO:0000256" key="8">
    <source>
        <dbReference type="ARBA" id="ARBA00023065"/>
    </source>
</evidence>
<dbReference type="InterPro" id="IPR050635">
    <property type="entry name" value="ATPase_protein_8"/>
</dbReference>
<dbReference type="PANTHER" id="PTHR39937:SF1">
    <property type="entry name" value="ATP SYNTHASE PROTEIN 8"/>
    <property type="match status" value="1"/>
</dbReference>
<keyword evidence="10 14" id="KW-0472">Membrane</keyword>
<keyword evidence="11" id="KW-0066">ATP synthesis</keyword>
<dbReference type="GO" id="GO:0015986">
    <property type="term" value="P:proton motive force-driven ATP synthesis"/>
    <property type="evidence" value="ECO:0007669"/>
    <property type="project" value="InterPro"/>
</dbReference>
<evidence type="ECO:0000256" key="10">
    <source>
        <dbReference type="ARBA" id="ARBA00023136"/>
    </source>
</evidence>
<accession>A0A1S6KC90</accession>
<comment type="subcellular location">
    <subcellularLocation>
        <location evidence="1 12">Mitochondrion membrane</location>
        <topology evidence="1 12">Single-pass membrane protein</topology>
    </subcellularLocation>
</comment>
<keyword evidence="7 14" id="KW-1133">Transmembrane helix</keyword>
<evidence type="ECO:0000256" key="7">
    <source>
        <dbReference type="ARBA" id="ARBA00022989"/>
    </source>
</evidence>
<name>A0A1S6KC90_9AVES</name>
<protein>
    <recommendedName>
        <fullName evidence="12">ATP synthase complex subunit 8</fullName>
    </recommendedName>
</protein>
<evidence type="ECO:0000256" key="1">
    <source>
        <dbReference type="ARBA" id="ARBA00004304"/>
    </source>
</evidence>
<feature type="region of interest" description="Disordered" evidence="13">
    <location>
        <begin position="34"/>
        <end position="55"/>
    </location>
</feature>
<sequence>MPQLNPGPWLLIMTMSWMTLLLIMQPKLLHFTPTNPMSNKTKTSPNPTPWTWPWT</sequence>
<organism evidence="15">
    <name type="scientific">Aepyornis sp</name>
    <dbReference type="NCBI Taxonomy" id="1954183"/>
    <lineage>
        <taxon>Eukaryota</taxon>
        <taxon>Metazoa</taxon>
        <taxon>Chordata</taxon>
        <taxon>Craniata</taxon>
        <taxon>Vertebrata</taxon>
        <taxon>Euteleostomi</taxon>
        <taxon>Archelosauria</taxon>
        <taxon>Archosauria</taxon>
        <taxon>Dinosauria</taxon>
        <taxon>Saurischia</taxon>
        <taxon>Theropoda</taxon>
        <taxon>Coelurosauria</taxon>
        <taxon>Aves</taxon>
        <taxon>Palaeognathae</taxon>
        <taxon>Struthioniformes</taxon>
        <taxon>Aepyornithidae</taxon>
        <taxon>Aepyornis</taxon>
    </lineage>
</organism>
<dbReference type="Pfam" id="PF00895">
    <property type="entry name" value="ATP-synt_8"/>
    <property type="match status" value="1"/>
</dbReference>
<gene>
    <name evidence="15" type="primary">ATP8</name>
</gene>
<geneLocation type="mitochondrion" evidence="15"/>
<keyword evidence="4 12" id="KW-0138">CF(0)</keyword>
<evidence type="ECO:0000256" key="11">
    <source>
        <dbReference type="ARBA" id="ARBA00023310"/>
    </source>
</evidence>
<evidence type="ECO:0000256" key="14">
    <source>
        <dbReference type="SAM" id="Phobius"/>
    </source>
</evidence>
<comment type="similarity">
    <text evidence="2 12">Belongs to the ATPase protein 8 family.</text>
</comment>
<evidence type="ECO:0000256" key="6">
    <source>
        <dbReference type="ARBA" id="ARBA00022781"/>
    </source>
</evidence>
<feature type="compositionally biased region" description="Pro residues" evidence="13">
    <location>
        <begin position="46"/>
        <end position="55"/>
    </location>
</feature>
<keyword evidence="9 12" id="KW-0496">Mitochondrion</keyword>
<dbReference type="GO" id="GO:0045259">
    <property type="term" value="C:proton-transporting ATP synthase complex"/>
    <property type="evidence" value="ECO:0007669"/>
    <property type="project" value="UniProtKB-KW"/>
</dbReference>
<dbReference type="InterPro" id="IPR001421">
    <property type="entry name" value="ATP8_metazoa"/>
</dbReference>
<dbReference type="GO" id="GO:0031966">
    <property type="term" value="C:mitochondrial membrane"/>
    <property type="evidence" value="ECO:0007669"/>
    <property type="project" value="UniProtKB-SubCell"/>
</dbReference>
<proteinExistence type="inferred from homology"/>
<reference evidence="15" key="1">
    <citation type="journal article" date="2017" name="Mol. Phylogenet. Evol.">
        <title>Eggshell palaeogenomics: Palaeognath evolutionary history revealed through ancient nuclear and mitochondrial DNA from Madagascan elephant bird (Aepyornis sp.) eggshell.</title>
        <authorList>
            <person name="Grealy A."/>
            <person name="Phillips M."/>
            <person name="Miller G."/>
            <person name="Gilbert M.T."/>
            <person name="Rouillard J.M."/>
            <person name="Lambert D."/>
            <person name="Bunce M."/>
            <person name="Haile J."/>
        </authorList>
    </citation>
    <scope>NUCLEOTIDE SEQUENCE</scope>
</reference>
<evidence type="ECO:0000256" key="3">
    <source>
        <dbReference type="ARBA" id="ARBA00022448"/>
    </source>
</evidence>
<dbReference type="AlphaFoldDB" id="A0A1S6KC90"/>
<keyword evidence="5 12" id="KW-0812">Transmembrane</keyword>
<evidence type="ECO:0000313" key="15">
    <source>
        <dbReference type="EMBL" id="AQT00791.1"/>
    </source>
</evidence>
<evidence type="ECO:0000256" key="13">
    <source>
        <dbReference type="SAM" id="MobiDB-lite"/>
    </source>
</evidence>
<dbReference type="PANTHER" id="PTHR39937">
    <property type="entry name" value="ATP SYNTHASE PROTEIN 8"/>
    <property type="match status" value="1"/>
</dbReference>
<evidence type="ECO:0000256" key="5">
    <source>
        <dbReference type="ARBA" id="ARBA00022692"/>
    </source>
</evidence>